<dbReference type="REBASE" id="75439">
    <property type="entry name" value="BceVD184McrBP"/>
</dbReference>
<evidence type="ECO:0000313" key="4">
    <source>
        <dbReference type="Proteomes" id="UP000014028"/>
    </source>
</evidence>
<evidence type="ECO:0000259" key="2">
    <source>
        <dbReference type="Pfam" id="PF11907"/>
    </source>
</evidence>
<proteinExistence type="predicted"/>
<dbReference type="Proteomes" id="UP000014028">
    <property type="component" value="Unassembled WGS sequence"/>
</dbReference>
<dbReference type="InterPro" id="IPR003615">
    <property type="entry name" value="HNH_nuc"/>
</dbReference>
<sequence length="508" mass="59173">MNLRKPVAINKVEKPVIIFKNESELKEFPSIQTASKWLKEYSGYKYIPYKQVENGIFFGENWSYNGDTYVFTTDENVRLAKLEELGIETENKNKPKVEFTGFWTFFCNPKKWAIDDFLASNKVEDTFSITSWQKDWFKEGQLGIIRVGHDYRNKEQLNDQPKLKRGIYAVVEVTGQPIYSSERDEHYYEESDQETYRVPVKYIRNLLNTPVLLDDLNLEEHEYDNYLVEGFQASSMPLNPQTLLKISKLVDKPEATAIYPYKVGGEYSRKDVYKLLKVPESKQGGIWNTGYTTYSNDIYIFATINSAGTTGHDYDNKFIGDNLQWFSKNNHSLNTPSIQAMLNPKGNIFIFTREDSSNPYFVYQGNGRVKEYEDTRPVKIIWEFNDPNEEYSNKTTEEVDNPEKYTEGATKQVSVNVYERNPVARRKCIEHYGCSCVVCNFNFEKTYGDLGKDFIHVHHLKELHTIGEEYEVDPITDLRPVCPNCHAMLHKRKPAYSIEELKGFLIIK</sequence>
<feature type="domain" description="DUF3427" evidence="2">
    <location>
        <begin position="263"/>
        <end position="384"/>
    </location>
</feature>
<dbReference type="CDD" id="cd00085">
    <property type="entry name" value="HNHc"/>
    <property type="match status" value="1"/>
</dbReference>
<evidence type="ECO:0008006" key="5">
    <source>
        <dbReference type="Google" id="ProtNLM"/>
    </source>
</evidence>
<dbReference type="RefSeq" id="WP_016122127.1">
    <property type="nucleotide sequence ID" value="NZ_KB976825.1"/>
</dbReference>
<dbReference type="GO" id="GO:0004519">
    <property type="term" value="F:endonuclease activity"/>
    <property type="evidence" value="ECO:0007669"/>
    <property type="project" value="InterPro"/>
</dbReference>
<dbReference type="AlphaFoldDB" id="A0A9W5R9K4"/>
<accession>A0A9W5R9K4</accession>
<comment type="caution">
    <text evidence="3">The sequence shown here is derived from an EMBL/GenBank/DDBJ whole genome shotgun (WGS) entry which is preliminary data.</text>
</comment>
<evidence type="ECO:0000313" key="3">
    <source>
        <dbReference type="EMBL" id="EOQ17198.1"/>
    </source>
</evidence>
<dbReference type="InterPro" id="IPR002711">
    <property type="entry name" value="HNH"/>
</dbReference>
<reference evidence="3 4" key="1">
    <citation type="submission" date="2012-12" db="EMBL/GenBank/DDBJ databases">
        <title>The Genome Sequence of Bacillus cereus VD184.</title>
        <authorList>
            <consortium name="The Broad Institute Genome Sequencing Platform"/>
            <consortium name="The Broad Institute Genome Sequencing Center for Infectious Disease"/>
            <person name="Feldgarden M."/>
            <person name="Van der Auwera G.A."/>
            <person name="Mahillon J."/>
            <person name="Duprez V."/>
            <person name="Timmery S."/>
            <person name="Mattelet C."/>
            <person name="Dierick K."/>
            <person name="Sun M."/>
            <person name="Yu Z."/>
            <person name="Zhu L."/>
            <person name="Hu X."/>
            <person name="Shank E.B."/>
            <person name="Swiecicka I."/>
            <person name="Hansen B.M."/>
            <person name="Andrup L."/>
            <person name="Walker B."/>
            <person name="Young S.K."/>
            <person name="Zeng Q."/>
            <person name="Gargeya S."/>
            <person name="Fitzgerald M."/>
            <person name="Haas B."/>
            <person name="Abouelleil A."/>
            <person name="Alvarado L."/>
            <person name="Arachchi H.M."/>
            <person name="Berlin A.M."/>
            <person name="Chapman S.B."/>
            <person name="Dewar J."/>
            <person name="Goldberg J."/>
            <person name="Griggs A."/>
            <person name="Gujja S."/>
            <person name="Hansen M."/>
            <person name="Howarth C."/>
            <person name="Imamovic A."/>
            <person name="Larimer J."/>
            <person name="McCowan C."/>
            <person name="Murphy C."/>
            <person name="Neiman D."/>
            <person name="Pearson M."/>
            <person name="Priest M."/>
            <person name="Roberts A."/>
            <person name="Saif S."/>
            <person name="Shea T."/>
            <person name="Sisk P."/>
            <person name="Sykes S."/>
            <person name="Wortman J."/>
            <person name="Nusbaum C."/>
            <person name="Birren B."/>
        </authorList>
    </citation>
    <scope>NUCLEOTIDE SEQUENCE [LARGE SCALE GENOMIC DNA]</scope>
    <source>
        <strain evidence="3 4">VD184</strain>
    </source>
</reference>
<dbReference type="Pfam" id="PF11907">
    <property type="entry name" value="DUF3427"/>
    <property type="match status" value="1"/>
</dbReference>
<organism evidence="3 4">
    <name type="scientific">Bacillus cereus VD184</name>
    <dbReference type="NCBI Taxonomy" id="1053242"/>
    <lineage>
        <taxon>Bacteria</taxon>
        <taxon>Bacillati</taxon>
        <taxon>Bacillota</taxon>
        <taxon>Bacilli</taxon>
        <taxon>Bacillales</taxon>
        <taxon>Bacillaceae</taxon>
        <taxon>Bacillus</taxon>
        <taxon>Bacillus cereus group</taxon>
    </lineage>
</organism>
<dbReference type="InterPro" id="IPR021835">
    <property type="entry name" value="DUF3427"/>
</dbReference>
<evidence type="ECO:0000259" key="1">
    <source>
        <dbReference type="Pfam" id="PF01844"/>
    </source>
</evidence>
<dbReference type="GO" id="GO:0008270">
    <property type="term" value="F:zinc ion binding"/>
    <property type="evidence" value="ECO:0007669"/>
    <property type="project" value="InterPro"/>
</dbReference>
<dbReference type="GO" id="GO:0003676">
    <property type="term" value="F:nucleic acid binding"/>
    <property type="evidence" value="ECO:0007669"/>
    <property type="project" value="InterPro"/>
</dbReference>
<name>A0A9W5R9K4_BACCE</name>
<feature type="domain" description="HNH" evidence="1">
    <location>
        <begin position="436"/>
        <end position="492"/>
    </location>
</feature>
<gene>
    <name evidence="3" type="ORF">IKC_01936</name>
</gene>
<dbReference type="InterPro" id="IPR015947">
    <property type="entry name" value="PUA-like_sf"/>
</dbReference>
<dbReference type="SUPFAM" id="SSF88697">
    <property type="entry name" value="PUA domain-like"/>
    <property type="match status" value="1"/>
</dbReference>
<dbReference type="EMBL" id="AHFK01000030">
    <property type="protein sequence ID" value="EOQ17198.1"/>
    <property type="molecule type" value="Genomic_DNA"/>
</dbReference>
<dbReference type="Pfam" id="PF01844">
    <property type="entry name" value="HNH"/>
    <property type="match status" value="1"/>
</dbReference>
<protein>
    <recommendedName>
        <fullName evidence="5">HNH domain-containing protein</fullName>
    </recommendedName>
</protein>